<dbReference type="InterPro" id="IPR048503">
    <property type="entry name" value="NamZ_C"/>
</dbReference>
<protein>
    <recommendedName>
        <fullName evidence="5">DUF1343 domain-containing protein</fullName>
    </recommendedName>
</protein>
<dbReference type="RefSeq" id="WP_201363813.1">
    <property type="nucleotide sequence ID" value="NZ_BNJJ01000011.1"/>
</dbReference>
<feature type="domain" description="Peptidoglycan beta-N-acetylmuramidase NamZ C-terminal" evidence="2">
    <location>
        <begin position="233"/>
        <end position="388"/>
    </location>
</feature>
<dbReference type="PANTHER" id="PTHR42915">
    <property type="entry name" value="HYPOTHETICAL 460 KDA PROTEIN IN FEUA-SIGW INTERGENIC REGION [PRECURSOR]"/>
    <property type="match status" value="1"/>
</dbReference>
<comment type="caution">
    <text evidence="3">The sequence shown here is derived from an EMBL/GenBank/DDBJ whole genome shotgun (WGS) entry which is preliminary data.</text>
</comment>
<dbReference type="InterPro" id="IPR008302">
    <property type="entry name" value="NamZ"/>
</dbReference>
<name>A0ABQ3VL90_9CHLR</name>
<evidence type="ECO:0000313" key="4">
    <source>
        <dbReference type="Proteomes" id="UP000635565"/>
    </source>
</evidence>
<dbReference type="Pfam" id="PF07075">
    <property type="entry name" value="NamZ_N"/>
    <property type="match status" value="1"/>
</dbReference>
<reference evidence="3 4" key="1">
    <citation type="journal article" date="2021" name="Int. J. Syst. Evol. Microbiol.">
        <title>Reticulibacter mediterranei gen. nov., sp. nov., within the new family Reticulibacteraceae fam. nov., and Ktedonospora formicarum gen. nov., sp. nov., Ktedonobacter robiniae sp. nov., Dictyobacter formicarum sp. nov. and Dictyobacter arantiisoli sp. nov., belonging to the class Ktedonobacteria.</title>
        <authorList>
            <person name="Yabe S."/>
            <person name="Zheng Y."/>
            <person name="Wang C.M."/>
            <person name="Sakai Y."/>
            <person name="Abe K."/>
            <person name="Yokota A."/>
            <person name="Donadio S."/>
            <person name="Cavaletti L."/>
            <person name="Monciardini P."/>
        </authorList>
    </citation>
    <scope>NUCLEOTIDE SEQUENCE [LARGE SCALE GENOMIC DNA]</scope>
    <source>
        <strain evidence="3 4">SOSP1-9</strain>
    </source>
</reference>
<evidence type="ECO:0000259" key="2">
    <source>
        <dbReference type="Pfam" id="PF20732"/>
    </source>
</evidence>
<dbReference type="Proteomes" id="UP000635565">
    <property type="component" value="Unassembled WGS sequence"/>
</dbReference>
<sequence length="393" mass="43079">MRQTRAHVQTGLEVFLATDIPQLTGKRAGLLTNATGSDRRFCSAVDLLQAHGQLELCALFGPEHGIRGDVQAGVKVAGQVDRRTGLPMYSLYGETRRPDPEMLSGLDVLIYDMQDLGARYSTYIATLQYAQQAAAQAGLTFVIFDRPNPLGGKRVAGNILENTFNSFVGCHPLPIQHGMTSGELGRLFAAEYGWPEPLVIPLRGWRRALRFDETDLPWVQPTPNLPTLDSISLYPGTCLVEGTACSEGRGTTRPFELIGAPGLDPFALAEVLEKYQLPGVAFRPAYFTPTFSKHAQQICGGVQVHIVEPDQLRPVELGICLLYALHKLSPAPFNWTSGVEGKLSIDLLYGSDALRLALDSGAEVAEILATWEPALTAFKERRRPFLLYGEEEE</sequence>
<accession>A0ABQ3VL90</accession>
<dbReference type="EMBL" id="BNJJ01000011">
    <property type="protein sequence ID" value="GHO86156.1"/>
    <property type="molecule type" value="Genomic_DNA"/>
</dbReference>
<dbReference type="InterPro" id="IPR048502">
    <property type="entry name" value="NamZ_N"/>
</dbReference>
<organism evidence="3 4">
    <name type="scientific">Dictyobacter formicarum</name>
    <dbReference type="NCBI Taxonomy" id="2778368"/>
    <lineage>
        <taxon>Bacteria</taxon>
        <taxon>Bacillati</taxon>
        <taxon>Chloroflexota</taxon>
        <taxon>Ktedonobacteria</taxon>
        <taxon>Ktedonobacterales</taxon>
        <taxon>Dictyobacteraceae</taxon>
        <taxon>Dictyobacter</taxon>
    </lineage>
</organism>
<evidence type="ECO:0000259" key="1">
    <source>
        <dbReference type="Pfam" id="PF07075"/>
    </source>
</evidence>
<dbReference type="PIRSF" id="PIRSF016719">
    <property type="entry name" value="UCP016719"/>
    <property type="match status" value="1"/>
</dbReference>
<dbReference type="Pfam" id="PF20732">
    <property type="entry name" value="NamZ_C"/>
    <property type="match status" value="1"/>
</dbReference>
<feature type="domain" description="Peptidoglycan beta-N-acetylmuramidase NamZ N-terminal" evidence="1">
    <location>
        <begin position="29"/>
        <end position="228"/>
    </location>
</feature>
<proteinExistence type="predicted"/>
<evidence type="ECO:0000313" key="3">
    <source>
        <dbReference type="EMBL" id="GHO86156.1"/>
    </source>
</evidence>
<dbReference type="PANTHER" id="PTHR42915:SF1">
    <property type="entry name" value="PEPTIDOGLYCAN BETA-N-ACETYLMURAMIDASE NAMZ"/>
    <property type="match status" value="1"/>
</dbReference>
<dbReference type="Gene3D" id="3.90.1150.140">
    <property type="match status" value="1"/>
</dbReference>
<gene>
    <name evidence="3" type="primary">ybbC</name>
    <name evidence="3" type="ORF">KSZ_41620</name>
</gene>
<dbReference type="Gene3D" id="3.40.50.12170">
    <property type="entry name" value="Uncharacterised protein PF07075, DUF1343"/>
    <property type="match status" value="1"/>
</dbReference>
<keyword evidence="4" id="KW-1185">Reference proteome</keyword>
<evidence type="ECO:0008006" key="5">
    <source>
        <dbReference type="Google" id="ProtNLM"/>
    </source>
</evidence>